<protein>
    <submittedName>
        <fullName evidence="3 4">Uncharacterized protein isoform X2</fullName>
    </submittedName>
</protein>
<proteinExistence type="predicted"/>
<accession>A0ABM3QP68</accession>
<evidence type="ECO:0000313" key="4">
    <source>
        <dbReference type="RefSeq" id="XP_056685156.1"/>
    </source>
</evidence>
<dbReference type="Proteomes" id="UP000813463">
    <property type="component" value="Chromosome 5"/>
</dbReference>
<feature type="region of interest" description="Disordered" evidence="1">
    <location>
        <begin position="1"/>
        <end position="101"/>
    </location>
</feature>
<dbReference type="InterPro" id="IPR007942">
    <property type="entry name" value="PLipase-like"/>
</dbReference>
<reference evidence="3 4" key="2">
    <citation type="submission" date="2025-05" db="UniProtKB">
        <authorList>
            <consortium name="RefSeq"/>
        </authorList>
    </citation>
    <scope>IDENTIFICATION</scope>
    <source>
        <tissue evidence="3 4">Leaf</tissue>
    </source>
</reference>
<gene>
    <name evidence="3 4" type="primary">LOC130461187</name>
</gene>
<reference evidence="2" key="1">
    <citation type="journal article" date="2021" name="Nat. Commun.">
        <title>Genomic analyses provide insights into spinach domestication and the genetic basis of agronomic traits.</title>
        <authorList>
            <person name="Cai X."/>
            <person name="Sun X."/>
            <person name="Xu C."/>
            <person name="Sun H."/>
            <person name="Wang X."/>
            <person name="Ge C."/>
            <person name="Zhang Z."/>
            <person name="Wang Q."/>
            <person name="Fei Z."/>
            <person name="Jiao C."/>
            <person name="Wang Q."/>
        </authorList>
    </citation>
    <scope>NUCLEOTIDE SEQUENCE [LARGE SCALE GENOMIC DNA]</scope>
    <source>
        <strain evidence="2">cv. Varoflay</strain>
    </source>
</reference>
<keyword evidence="2" id="KW-1185">Reference proteome</keyword>
<dbReference type="Pfam" id="PF05278">
    <property type="entry name" value="PEARLI-4"/>
    <property type="match status" value="1"/>
</dbReference>
<organism evidence="2 3">
    <name type="scientific">Spinacia oleracea</name>
    <name type="common">Spinach</name>
    <dbReference type="NCBI Taxonomy" id="3562"/>
    <lineage>
        <taxon>Eukaryota</taxon>
        <taxon>Viridiplantae</taxon>
        <taxon>Streptophyta</taxon>
        <taxon>Embryophyta</taxon>
        <taxon>Tracheophyta</taxon>
        <taxon>Spermatophyta</taxon>
        <taxon>Magnoliopsida</taxon>
        <taxon>eudicotyledons</taxon>
        <taxon>Gunneridae</taxon>
        <taxon>Pentapetalae</taxon>
        <taxon>Caryophyllales</taxon>
        <taxon>Chenopodiaceae</taxon>
        <taxon>Chenopodioideae</taxon>
        <taxon>Anserineae</taxon>
        <taxon>Spinacia</taxon>
    </lineage>
</organism>
<name>A0ABM3QP68_SPIOL</name>
<dbReference type="RefSeq" id="XP_056685155.1">
    <property type="nucleotide sequence ID" value="XM_056829177.1"/>
</dbReference>
<feature type="compositionally biased region" description="Polar residues" evidence="1">
    <location>
        <begin position="47"/>
        <end position="78"/>
    </location>
</feature>
<evidence type="ECO:0000313" key="3">
    <source>
        <dbReference type="RefSeq" id="XP_056685155.1"/>
    </source>
</evidence>
<feature type="compositionally biased region" description="Basic and acidic residues" evidence="1">
    <location>
        <begin position="15"/>
        <end position="28"/>
    </location>
</feature>
<dbReference type="GeneID" id="130461187"/>
<dbReference type="RefSeq" id="XP_056685156.1">
    <property type="nucleotide sequence ID" value="XM_056829178.1"/>
</dbReference>
<sequence length="370" mass="41013">MEQSQSHSEAEEDEMIHSDSNNEDRASLQEEASSAASDPECEDEMIQSDSFNEDSASSQEVQTTEISTNAAQAQTTRSPPAMTDMEQSQSHSEHEKDEGVQSLQKEVALASFGSGCREQTTKIFAITAAQSETTRSPSLVIDKEHVAVEAFETRNLEELRQGGFVHKVVEQAIEMPSMAEARVEITRTPTMNEMVSEVKEDNLREESRTHAVSRACIISANQSNRSDNLTVKFEGFDIRSSLVPVLQNVWSRHGNIVENSIIRSGDLIAKALESLANVILILEGNSVRSLNDCQVDKLGSTLSDLRCFHFKVDWLVPCVENAIELHKLGQIRAQTAEKRLKLLEELAFQIWKLPFNGNVDLDQLLGGGLP</sequence>
<evidence type="ECO:0000313" key="2">
    <source>
        <dbReference type="Proteomes" id="UP000813463"/>
    </source>
</evidence>
<evidence type="ECO:0000256" key="1">
    <source>
        <dbReference type="SAM" id="MobiDB-lite"/>
    </source>
</evidence>